<organism evidence="2 3">
    <name type="scientific">Diplogelasinospora grovesii</name>
    <dbReference type="NCBI Taxonomy" id="303347"/>
    <lineage>
        <taxon>Eukaryota</taxon>
        <taxon>Fungi</taxon>
        <taxon>Dikarya</taxon>
        <taxon>Ascomycota</taxon>
        <taxon>Pezizomycotina</taxon>
        <taxon>Sordariomycetes</taxon>
        <taxon>Sordariomycetidae</taxon>
        <taxon>Sordariales</taxon>
        <taxon>Diplogelasinosporaceae</taxon>
        <taxon>Diplogelasinospora</taxon>
    </lineage>
</organism>
<feature type="region of interest" description="Disordered" evidence="1">
    <location>
        <begin position="556"/>
        <end position="617"/>
    </location>
</feature>
<dbReference type="EMBL" id="MU853802">
    <property type="protein sequence ID" value="KAK3940011.1"/>
    <property type="molecule type" value="Genomic_DNA"/>
</dbReference>
<name>A0AAN6S4Y1_9PEZI</name>
<dbReference type="AlphaFoldDB" id="A0AAN6S4Y1"/>
<evidence type="ECO:0000313" key="2">
    <source>
        <dbReference type="EMBL" id="KAK3940011.1"/>
    </source>
</evidence>
<feature type="region of interest" description="Disordered" evidence="1">
    <location>
        <begin position="353"/>
        <end position="391"/>
    </location>
</feature>
<evidence type="ECO:0000256" key="1">
    <source>
        <dbReference type="SAM" id="MobiDB-lite"/>
    </source>
</evidence>
<feature type="compositionally biased region" description="Polar residues" evidence="1">
    <location>
        <begin position="30"/>
        <end position="45"/>
    </location>
</feature>
<evidence type="ECO:0000313" key="3">
    <source>
        <dbReference type="Proteomes" id="UP001303473"/>
    </source>
</evidence>
<comment type="caution">
    <text evidence="2">The sequence shown here is derived from an EMBL/GenBank/DDBJ whole genome shotgun (WGS) entry which is preliminary data.</text>
</comment>
<keyword evidence="3" id="KW-1185">Reference proteome</keyword>
<feature type="compositionally biased region" description="Basic and acidic residues" evidence="1">
    <location>
        <begin position="357"/>
        <end position="367"/>
    </location>
</feature>
<accession>A0AAN6S4Y1</accession>
<feature type="compositionally biased region" description="Basic residues" evidence="1">
    <location>
        <begin position="1"/>
        <end position="11"/>
    </location>
</feature>
<gene>
    <name evidence="2" type="ORF">QBC46DRAFT_314645</name>
</gene>
<proteinExistence type="predicted"/>
<feature type="compositionally biased region" description="Basic and acidic residues" evidence="1">
    <location>
        <begin position="600"/>
        <end position="611"/>
    </location>
</feature>
<reference evidence="3" key="1">
    <citation type="journal article" date="2023" name="Mol. Phylogenet. Evol.">
        <title>Genome-scale phylogeny and comparative genomics of the fungal order Sordariales.</title>
        <authorList>
            <person name="Hensen N."/>
            <person name="Bonometti L."/>
            <person name="Westerberg I."/>
            <person name="Brannstrom I.O."/>
            <person name="Guillou S."/>
            <person name="Cros-Aarteil S."/>
            <person name="Calhoun S."/>
            <person name="Haridas S."/>
            <person name="Kuo A."/>
            <person name="Mondo S."/>
            <person name="Pangilinan J."/>
            <person name="Riley R."/>
            <person name="LaButti K."/>
            <person name="Andreopoulos B."/>
            <person name="Lipzen A."/>
            <person name="Chen C."/>
            <person name="Yan M."/>
            <person name="Daum C."/>
            <person name="Ng V."/>
            <person name="Clum A."/>
            <person name="Steindorff A."/>
            <person name="Ohm R.A."/>
            <person name="Martin F."/>
            <person name="Silar P."/>
            <person name="Natvig D.O."/>
            <person name="Lalanne C."/>
            <person name="Gautier V."/>
            <person name="Ament-Velasquez S.L."/>
            <person name="Kruys A."/>
            <person name="Hutchinson M.I."/>
            <person name="Powell A.J."/>
            <person name="Barry K."/>
            <person name="Miller A.N."/>
            <person name="Grigoriev I.V."/>
            <person name="Debuchy R."/>
            <person name="Gladieux P."/>
            <person name="Hiltunen Thoren M."/>
            <person name="Johannesson H."/>
        </authorList>
    </citation>
    <scope>NUCLEOTIDE SEQUENCE [LARGE SCALE GENOMIC DNA]</scope>
    <source>
        <strain evidence="3">CBS 340.73</strain>
    </source>
</reference>
<feature type="region of interest" description="Disordered" evidence="1">
    <location>
        <begin position="1"/>
        <end position="80"/>
    </location>
</feature>
<sequence>MYHTHNKRLSKYRLPPEEQVGAQPPRLRNTKSSKSLRAVDSQTSLKDIALRTLRRTSTSSTPATPNPEQESFDPTKAKARKCSDATTVNTTVQDARDLPPPWDRTVDIVWVRDPDHNCDKKKKNDKLAFHESCVRLAGESAVLPTPNIDKDAKTTGKQRNDVGGKGNCSYFKLPDRVRFMICKHVVKAHNSGKAIRLNTPACFDPVWPANHSNNERVWSTDYFDSLEKVLALLKNYASVCFAMRVDMLATLFLTRRFHVVYSPFVTPTFQPAAHFFMDKYGPLMKYITLEVDLSRLAGHWQPSAAHLDTKQSLSRVRKQIQNFAARQMTRHGGTKIESLVILVRRYYGCRPAETGTDGERTTEEDRGQGATKGEAIETQMKDEEREPEDSEATLAIAKDDSRIPYCADSCLDVLDPIKRLGSVVASVRIVGTSKEYAGQLIGALWGKDSPSKDQLRQHLRLRTPSCVYPLTPGQSSALDFGPPHGVKIVQHVTDPKKWIGLYGCRNVAPDKVSRPATPYFGVSRGNDVPLLRGQSMSAPVSRVATRVVSLPAPLVKVASPTTPPDTKSSPSRIPTRFGRKLSLRSPTKNRSVSDPTPSARSEDSGHEDRNGTKRFSHVVKKLSREILRDTPLKRARI</sequence>
<protein>
    <submittedName>
        <fullName evidence="2">Uncharacterized protein</fullName>
    </submittedName>
</protein>
<dbReference type="Proteomes" id="UP001303473">
    <property type="component" value="Unassembled WGS sequence"/>
</dbReference>
<feature type="compositionally biased region" description="Polar residues" evidence="1">
    <location>
        <begin position="584"/>
        <end position="599"/>
    </location>
</feature>